<proteinExistence type="predicted"/>
<evidence type="ECO:0000259" key="6">
    <source>
        <dbReference type="PROSITE" id="PS51296"/>
    </source>
</evidence>
<keyword evidence="4" id="KW-0408">Iron</keyword>
<dbReference type="InterPro" id="IPR036922">
    <property type="entry name" value="Rieske_2Fe-2S_sf"/>
</dbReference>
<dbReference type="GO" id="GO:0016491">
    <property type="term" value="F:oxidoreductase activity"/>
    <property type="evidence" value="ECO:0007669"/>
    <property type="project" value="UniProtKB-KW"/>
</dbReference>
<dbReference type="PANTHER" id="PTHR21266:SF60">
    <property type="entry name" value="3-KETOSTEROID-9-ALPHA-MONOOXYGENASE, OXYGENASE COMPONENT"/>
    <property type="match status" value="1"/>
</dbReference>
<dbReference type="Pfam" id="PF00355">
    <property type="entry name" value="Rieske"/>
    <property type="match status" value="1"/>
</dbReference>
<dbReference type="GO" id="GO:0051537">
    <property type="term" value="F:2 iron, 2 sulfur cluster binding"/>
    <property type="evidence" value="ECO:0007669"/>
    <property type="project" value="UniProtKB-KW"/>
</dbReference>
<dbReference type="RefSeq" id="WP_233718783.1">
    <property type="nucleotide sequence ID" value="NZ_JAJUWU010000005.1"/>
</dbReference>
<dbReference type="InterPro" id="IPR050584">
    <property type="entry name" value="Cholesterol_7-desaturase"/>
</dbReference>
<keyword evidence="1" id="KW-0001">2Fe-2S</keyword>
<evidence type="ECO:0000313" key="9">
    <source>
        <dbReference type="Proteomes" id="UP001139035"/>
    </source>
</evidence>
<evidence type="ECO:0000256" key="5">
    <source>
        <dbReference type="ARBA" id="ARBA00023014"/>
    </source>
</evidence>
<accession>A0A9X1NXU1</accession>
<dbReference type="CDD" id="cd03467">
    <property type="entry name" value="Rieske"/>
    <property type="match status" value="1"/>
</dbReference>
<comment type="caution">
    <text evidence="7">The sequence shown here is derived from an EMBL/GenBank/DDBJ whole genome shotgun (WGS) entry which is preliminary data.</text>
</comment>
<evidence type="ECO:0000256" key="3">
    <source>
        <dbReference type="ARBA" id="ARBA00023002"/>
    </source>
</evidence>
<dbReference type="SUPFAM" id="SSF50022">
    <property type="entry name" value="ISP domain"/>
    <property type="match status" value="1"/>
</dbReference>
<dbReference type="GO" id="GO:0046872">
    <property type="term" value="F:metal ion binding"/>
    <property type="evidence" value="ECO:0007669"/>
    <property type="project" value="UniProtKB-KW"/>
</dbReference>
<sequence>MGLTGEEGRPGEAPRWHPLFPASELADGALRPAAVAGHVVVVVRDGARFYAFQRACPHEGADLSEGWCAAGRLHCPRHQASFDLSSGAVAAGWSFAPPKTYPLEVRGGVVFIAIPSARPAP</sequence>
<dbReference type="EMBL" id="JAJUWU010000005">
    <property type="protein sequence ID" value="MCE7027705.1"/>
    <property type="molecule type" value="Genomic_DNA"/>
</dbReference>
<dbReference type="Gene3D" id="2.102.10.10">
    <property type="entry name" value="Rieske [2Fe-2S] iron-sulphur domain"/>
    <property type="match status" value="1"/>
</dbReference>
<evidence type="ECO:0000313" key="7">
    <source>
        <dbReference type="EMBL" id="MCE7027705.1"/>
    </source>
</evidence>
<keyword evidence="2" id="KW-0479">Metal-binding</keyword>
<evidence type="ECO:0000256" key="1">
    <source>
        <dbReference type="ARBA" id="ARBA00022714"/>
    </source>
</evidence>
<reference evidence="7" key="1">
    <citation type="submission" date="2022-01" db="EMBL/GenBank/DDBJ databases">
        <title>Jiella avicenniae sp. nov., a novel endophytic bacterium isolated from bark of Avicennia marina.</title>
        <authorList>
            <person name="Tuo L."/>
        </authorList>
    </citation>
    <scope>NUCLEOTIDE SEQUENCE</scope>
    <source>
        <strain evidence="7">CBK1P-4</strain>
    </source>
</reference>
<keyword evidence="3" id="KW-0560">Oxidoreductase</keyword>
<keyword evidence="9" id="KW-1185">Reference proteome</keyword>
<evidence type="ECO:0000256" key="2">
    <source>
        <dbReference type="ARBA" id="ARBA00022723"/>
    </source>
</evidence>
<evidence type="ECO:0000313" key="8">
    <source>
        <dbReference type="EMBL" id="MCE7028747.1"/>
    </source>
</evidence>
<dbReference type="Proteomes" id="UP001139035">
    <property type="component" value="Unassembled WGS sequence"/>
</dbReference>
<evidence type="ECO:0000256" key="4">
    <source>
        <dbReference type="ARBA" id="ARBA00023004"/>
    </source>
</evidence>
<keyword evidence="5" id="KW-0411">Iron-sulfur</keyword>
<dbReference type="EMBL" id="JAJUWU010000010">
    <property type="protein sequence ID" value="MCE7028747.1"/>
    <property type="molecule type" value="Genomic_DNA"/>
</dbReference>
<dbReference type="AlphaFoldDB" id="A0A9X1NXU1"/>
<feature type="domain" description="Rieske" evidence="6">
    <location>
        <begin position="16"/>
        <end position="112"/>
    </location>
</feature>
<dbReference type="PANTHER" id="PTHR21266">
    <property type="entry name" value="IRON-SULFUR DOMAIN CONTAINING PROTEIN"/>
    <property type="match status" value="1"/>
</dbReference>
<gene>
    <name evidence="7" type="ORF">LZD57_06855</name>
    <name evidence="8" type="ORF">LZD57_12170</name>
</gene>
<name>A0A9X1NXU1_9HYPH</name>
<dbReference type="PROSITE" id="PS51296">
    <property type="entry name" value="RIESKE"/>
    <property type="match status" value="1"/>
</dbReference>
<organism evidence="7 9">
    <name type="scientific">Jiella avicenniae</name>
    <dbReference type="NCBI Taxonomy" id="2907202"/>
    <lineage>
        <taxon>Bacteria</taxon>
        <taxon>Pseudomonadati</taxon>
        <taxon>Pseudomonadota</taxon>
        <taxon>Alphaproteobacteria</taxon>
        <taxon>Hyphomicrobiales</taxon>
        <taxon>Aurantimonadaceae</taxon>
        <taxon>Jiella</taxon>
    </lineage>
</organism>
<protein>
    <submittedName>
        <fullName evidence="7">Rieske (2Fe-2S) protein</fullName>
    </submittedName>
</protein>
<dbReference type="InterPro" id="IPR017941">
    <property type="entry name" value="Rieske_2Fe-2S"/>
</dbReference>